<dbReference type="STRING" id="472759.Nhal_3056"/>
<keyword evidence="1" id="KW-0472">Membrane</keyword>
<feature type="transmembrane region" description="Helical" evidence="1">
    <location>
        <begin position="134"/>
        <end position="152"/>
    </location>
</feature>
<feature type="transmembrane region" description="Helical" evidence="1">
    <location>
        <begin position="233"/>
        <end position="251"/>
    </location>
</feature>
<keyword evidence="1" id="KW-0812">Transmembrane</keyword>
<proteinExistence type="predicted"/>
<keyword evidence="3" id="KW-1185">Reference proteome</keyword>
<sequence length="253" mass="28007">MFKKQQLNILLSLGALSLAAWGYLLYAQQRMATPLASTPWMPDTTPLPWSPMDFAMVYSMWAIMMAAMMIPAAIPMVLMLTRVYRQWAPGSRNTSKIFIFVFSYLLMWLLFSLVATLVQWGLDTQSALSPQMAVQDHILAGGILILSGAYQFSRQKEACLSKCRTPLGFILTEWQEGGRGAARMGVRHGLICIGCCWAQMLVMFVVGVMNVLWMGIIALLVTAEKILPCNPSLIRALGGSFLLGWGVMLIATS</sequence>
<evidence type="ECO:0008006" key="4">
    <source>
        <dbReference type="Google" id="ProtNLM"/>
    </source>
</evidence>
<keyword evidence="1" id="KW-1133">Transmembrane helix</keyword>
<dbReference type="EMBL" id="CP001798">
    <property type="protein sequence ID" value="ADE16110.1"/>
    <property type="molecule type" value="Genomic_DNA"/>
</dbReference>
<dbReference type="InterPro" id="IPR018688">
    <property type="entry name" value="PpoB2-like"/>
</dbReference>
<feature type="transmembrane region" description="Helical" evidence="1">
    <location>
        <begin position="189"/>
        <end position="221"/>
    </location>
</feature>
<gene>
    <name evidence="2" type="ordered locus">Nhal_3056</name>
</gene>
<organism evidence="2 3">
    <name type="scientific">Nitrosococcus halophilus (strain Nc4)</name>
    <dbReference type="NCBI Taxonomy" id="472759"/>
    <lineage>
        <taxon>Bacteria</taxon>
        <taxon>Pseudomonadati</taxon>
        <taxon>Pseudomonadota</taxon>
        <taxon>Gammaproteobacteria</taxon>
        <taxon>Chromatiales</taxon>
        <taxon>Chromatiaceae</taxon>
        <taxon>Nitrosococcus</taxon>
    </lineage>
</organism>
<dbReference type="RefSeq" id="WP_013033960.1">
    <property type="nucleotide sequence ID" value="NC_013960.1"/>
</dbReference>
<reference evidence="3" key="1">
    <citation type="submission" date="2010-04" db="EMBL/GenBank/DDBJ databases">
        <title>Complete genome sequence of Nitrosococcus halophilus Nc4, a salt-adapted, aerobic obligate ammonia-oxidizing sulfur purple bacterium.</title>
        <authorList>
            <consortium name="US DOE Joint Genome Institute"/>
            <person name="Campbell M.A."/>
            <person name="Malfatti S.A."/>
            <person name="Chain P.S.G."/>
            <person name="Heidelberg J.F."/>
            <person name="Ward B.B."/>
            <person name="Klotz M.G."/>
        </authorList>
    </citation>
    <scope>NUCLEOTIDE SEQUENCE [LARGE SCALE GENOMIC DNA]</scope>
    <source>
        <strain evidence="3">Nc4</strain>
    </source>
</reference>
<dbReference type="HOGENOM" id="CLU_065506_2_0_6"/>
<evidence type="ECO:0000313" key="2">
    <source>
        <dbReference type="EMBL" id="ADE16110.1"/>
    </source>
</evidence>
<accession>D5BZ96</accession>
<dbReference type="AlphaFoldDB" id="D5BZ96"/>
<name>D5BZ96_NITHN</name>
<protein>
    <recommendedName>
        <fullName evidence="4">Metal-binding integral membrane protein-like protein</fullName>
    </recommendedName>
</protein>
<feature type="transmembrane region" description="Helical" evidence="1">
    <location>
        <begin position="98"/>
        <end position="122"/>
    </location>
</feature>
<evidence type="ECO:0000256" key="1">
    <source>
        <dbReference type="SAM" id="Phobius"/>
    </source>
</evidence>
<dbReference type="Pfam" id="PF09948">
    <property type="entry name" value="PpoB2"/>
    <property type="match status" value="1"/>
</dbReference>
<dbReference type="eggNOG" id="COG5486">
    <property type="taxonomic scope" value="Bacteria"/>
</dbReference>
<dbReference type="Proteomes" id="UP000001844">
    <property type="component" value="Chromosome"/>
</dbReference>
<feature type="transmembrane region" description="Helical" evidence="1">
    <location>
        <begin position="56"/>
        <end position="78"/>
    </location>
</feature>
<evidence type="ECO:0000313" key="3">
    <source>
        <dbReference type="Proteomes" id="UP000001844"/>
    </source>
</evidence>
<dbReference type="KEGG" id="nhl:Nhal_3056"/>